<dbReference type="RefSeq" id="WP_354555530.1">
    <property type="nucleotide sequence ID" value="NZ_JBEPMB010000001.1"/>
</dbReference>
<protein>
    <submittedName>
        <fullName evidence="8">Permease</fullName>
    </submittedName>
</protein>
<evidence type="ECO:0000313" key="8">
    <source>
        <dbReference type="EMBL" id="MET3613030.1"/>
    </source>
</evidence>
<sequence>MLAIFSITLPIFVLIGTGVIAGRFLSLERKDLRGLSHFVWYFALPALILRAFVLHPISDFLHLDYLLLYLTASLLTFGMTLSVARFTRGKSLTESALMALGSASGNSGFVGFPVASLVVGPLAPIGLALNMIVENLVILPTGMVLAEDGQRGGAGALKALRGSLMSLVRNPLIISLVIGAAISASGIDFKSMALFHAIDMLANASGAVALFIVGATLVSTKAGGSLLPDATQVSVGKLVLHPLSVLAVSFLMPGLDPEMRKMAIVYAASPMLTVYPIIGQRFGYQEMSSAALLMATTASFFTISIMLALV</sequence>
<evidence type="ECO:0000256" key="3">
    <source>
        <dbReference type="ARBA" id="ARBA00022475"/>
    </source>
</evidence>
<keyword evidence="9" id="KW-1185">Reference proteome</keyword>
<proteinExistence type="predicted"/>
<feature type="transmembrane region" description="Helical" evidence="7">
    <location>
        <begin position="63"/>
        <end position="84"/>
    </location>
</feature>
<evidence type="ECO:0000313" key="9">
    <source>
        <dbReference type="Proteomes" id="UP001549047"/>
    </source>
</evidence>
<keyword evidence="2" id="KW-0813">Transport</keyword>
<keyword evidence="5 7" id="KW-1133">Transmembrane helix</keyword>
<comment type="caution">
    <text evidence="8">The sequence shown here is derived from an EMBL/GenBank/DDBJ whole genome shotgun (WGS) entry which is preliminary data.</text>
</comment>
<evidence type="ECO:0000256" key="7">
    <source>
        <dbReference type="SAM" id="Phobius"/>
    </source>
</evidence>
<feature type="transmembrane region" description="Helical" evidence="7">
    <location>
        <begin position="6"/>
        <end position="26"/>
    </location>
</feature>
<feature type="transmembrane region" description="Helical" evidence="7">
    <location>
        <begin position="38"/>
        <end position="57"/>
    </location>
</feature>
<evidence type="ECO:0000256" key="6">
    <source>
        <dbReference type="ARBA" id="ARBA00023136"/>
    </source>
</evidence>
<keyword evidence="6 7" id="KW-0472">Membrane</keyword>
<name>A0ABV2IX15_9HYPH</name>
<dbReference type="Proteomes" id="UP001549047">
    <property type="component" value="Unassembled WGS sequence"/>
</dbReference>
<feature type="transmembrane region" description="Helical" evidence="7">
    <location>
        <begin position="290"/>
        <end position="309"/>
    </location>
</feature>
<keyword evidence="3" id="KW-1003">Cell membrane</keyword>
<evidence type="ECO:0000256" key="5">
    <source>
        <dbReference type="ARBA" id="ARBA00022989"/>
    </source>
</evidence>
<feature type="transmembrane region" description="Helical" evidence="7">
    <location>
        <begin position="238"/>
        <end position="255"/>
    </location>
</feature>
<feature type="transmembrane region" description="Helical" evidence="7">
    <location>
        <begin position="261"/>
        <end position="278"/>
    </location>
</feature>
<evidence type="ECO:0000256" key="4">
    <source>
        <dbReference type="ARBA" id="ARBA00022692"/>
    </source>
</evidence>
<dbReference type="Pfam" id="PF03547">
    <property type="entry name" value="Mem_trans"/>
    <property type="match status" value="1"/>
</dbReference>
<feature type="transmembrane region" description="Helical" evidence="7">
    <location>
        <begin position="125"/>
        <end position="146"/>
    </location>
</feature>
<feature type="transmembrane region" description="Helical" evidence="7">
    <location>
        <begin position="96"/>
        <end position="119"/>
    </location>
</feature>
<feature type="transmembrane region" description="Helical" evidence="7">
    <location>
        <begin position="167"/>
        <end position="187"/>
    </location>
</feature>
<feature type="transmembrane region" description="Helical" evidence="7">
    <location>
        <begin position="193"/>
        <end position="218"/>
    </location>
</feature>
<organism evidence="8 9">
    <name type="scientific">Rhizobium aquaticum</name>
    <dbReference type="NCBI Taxonomy" id="1549636"/>
    <lineage>
        <taxon>Bacteria</taxon>
        <taxon>Pseudomonadati</taxon>
        <taxon>Pseudomonadota</taxon>
        <taxon>Alphaproteobacteria</taxon>
        <taxon>Hyphomicrobiales</taxon>
        <taxon>Rhizobiaceae</taxon>
        <taxon>Rhizobium/Agrobacterium group</taxon>
        <taxon>Rhizobium</taxon>
    </lineage>
</organism>
<gene>
    <name evidence="8" type="ORF">ABID16_001335</name>
</gene>
<dbReference type="InterPro" id="IPR004776">
    <property type="entry name" value="Mem_transp_PIN-like"/>
</dbReference>
<dbReference type="EMBL" id="JBEPMB010000001">
    <property type="protein sequence ID" value="MET3613030.1"/>
    <property type="molecule type" value="Genomic_DNA"/>
</dbReference>
<dbReference type="PANTHER" id="PTHR36838:SF1">
    <property type="entry name" value="SLR1864 PROTEIN"/>
    <property type="match status" value="1"/>
</dbReference>
<comment type="subcellular location">
    <subcellularLocation>
        <location evidence="1">Membrane</location>
        <topology evidence="1">Multi-pass membrane protein</topology>
    </subcellularLocation>
</comment>
<dbReference type="PANTHER" id="PTHR36838">
    <property type="entry name" value="AUXIN EFFLUX CARRIER FAMILY PROTEIN"/>
    <property type="match status" value="1"/>
</dbReference>
<accession>A0ABV2IX15</accession>
<evidence type="ECO:0000256" key="1">
    <source>
        <dbReference type="ARBA" id="ARBA00004141"/>
    </source>
</evidence>
<keyword evidence="4 7" id="KW-0812">Transmembrane</keyword>
<evidence type="ECO:0000256" key="2">
    <source>
        <dbReference type="ARBA" id="ARBA00022448"/>
    </source>
</evidence>
<reference evidence="8 9" key="1">
    <citation type="submission" date="2024-06" db="EMBL/GenBank/DDBJ databases">
        <title>Genomic Encyclopedia of Type Strains, Phase IV (KMG-IV): sequencing the most valuable type-strain genomes for metagenomic binning, comparative biology and taxonomic classification.</title>
        <authorList>
            <person name="Goeker M."/>
        </authorList>
    </citation>
    <scope>NUCLEOTIDE SEQUENCE [LARGE SCALE GENOMIC DNA]</scope>
    <source>
        <strain evidence="8 9">DSM 29780</strain>
    </source>
</reference>